<evidence type="ECO:0000313" key="8">
    <source>
        <dbReference type="EMBL" id="TFK98539.1"/>
    </source>
</evidence>
<feature type="binding site" evidence="5">
    <location>
        <begin position="393"/>
        <end position="396"/>
    </location>
    <ligand>
        <name>GTP</name>
        <dbReference type="ChEBI" id="CHEBI:37565"/>
    </ligand>
</feature>
<feature type="region of interest" description="Disordered" evidence="7">
    <location>
        <begin position="122"/>
        <end position="143"/>
    </location>
</feature>
<accession>A0A5C3QBW3</accession>
<feature type="binding site" evidence="5">
    <location>
        <begin position="324"/>
        <end position="328"/>
    </location>
    <ligand>
        <name>GTP</name>
        <dbReference type="ChEBI" id="CHEBI:37565"/>
    </ligand>
</feature>
<dbReference type="Pfam" id="PF00503">
    <property type="entry name" value="G-alpha"/>
    <property type="match status" value="1"/>
</dbReference>
<dbReference type="SMART" id="SM00275">
    <property type="entry name" value="G_alpha"/>
    <property type="match status" value="1"/>
</dbReference>
<evidence type="ECO:0000256" key="5">
    <source>
        <dbReference type="PIRSR" id="PIRSR601019-1"/>
    </source>
</evidence>
<gene>
    <name evidence="8" type="ORF">BDV98DRAFT_628553</name>
</gene>
<sequence>MPSKKRLAEIDTNDDPLAHFTAPPPNESPVEREARLKREAEEKLVSDAIDEEINRQKSAEKKAPKPVKLLLLGKSTTLKNFQLMNSADAFRKERASWRAVIQLNVVRSIRMIFDAMTEAQTIASNPPSPASSSSLPRHPLSPVPTLTPEHLKLKMRLSPLFQIEEVLINKLSPQTSTHLSTMTNMPYTERAKQQLKELSVNSANPWKNTFNKLIPGASRSSFESAKQVDWNDPNDPGVVLHACSEDMQRLWTDPTIRAVLDNQKLRMEELAGFFLDSLERVTAPRYIPTDEDIMRARLKTVGVSENKFTLKASASVGRDWRVYDVGGQRSLVSAWVPYFDDMDAIIFLAPISCFDQVLEEDPGMAILLHSVLLWKAIVSNPLLKSTNLMLFLNKCDILDAKLRSGIKLADYVTSYGERPNVFEEASQYLRRKFAAILRDHSPVPRQFYSHFTSVTDIKATMTILQNVQEIVLRENLSKSALM</sequence>
<keyword evidence="3 5" id="KW-0342">GTP-binding</keyword>
<dbReference type="GO" id="GO:0005525">
    <property type="term" value="F:GTP binding"/>
    <property type="evidence" value="ECO:0007669"/>
    <property type="project" value="UniProtKB-KW"/>
</dbReference>
<evidence type="ECO:0000256" key="6">
    <source>
        <dbReference type="PIRSR" id="PIRSR601019-2"/>
    </source>
</evidence>
<dbReference type="GO" id="GO:0005834">
    <property type="term" value="C:heterotrimeric G-protein complex"/>
    <property type="evidence" value="ECO:0007669"/>
    <property type="project" value="TreeGrafter"/>
</dbReference>
<evidence type="ECO:0000256" key="2">
    <source>
        <dbReference type="ARBA" id="ARBA00022741"/>
    </source>
</evidence>
<protein>
    <submittedName>
        <fullName evidence="8">G-alpha-domain-containing protein</fullName>
    </submittedName>
</protein>
<dbReference type="Gene3D" id="3.40.50.300">
    <property type="entry name" value="P-loop containing nucleotide triphosphate hydrolases"/>
    <property type="match status" value="2"/>
</dbReference>
<dbReference type="STRING" id="1884261.A0A5C3QBW3"/>
<dbReference type="GO" id="GO:0007188">
    <property type="term" value="P:adenylate cyclase-modulating G protein-coupled receptor signaling pathway"/>
    <property type="evidence" value="ECO:0007669"/>
    <property type="project" value="TreeGrafter"/>
</dbReference>
<dbReference type="PROSITE" id="PS51882">
    <property type="entry name" value="G_ALPHA"/>
    <property type="match status" value="1"/>
</dbReference>
<dbReference type="InterPro" id="IPR001019">
    <property type="entry name" value="Gprotein_alpha_su"/>
</dbReference>
<feature type="region of interest" description="Disordered" evidence="7">
    <location>
        <begin position="1"/>
        <end position="43"/>
    </location>
</feature>
<dbReference type="SUPFAM" id="SSF47895">
    <property type="entry name" value="Transducin (alpha subunit), insertion domain"/>
    <property type="match status" value="1"/>
</dbReference>
<dbReference type="OrthoDB" id="5817230at2759"/>
<evidence type="ECO:0000256" key="3">
    <source>
        <dbReference type="ARBA" id="ARBA00023134"/>
    </source>
</evidence>
<proteinExistence type="predicted"/>
<dbReference type="InterPro" id="IPR011025">
    <property type="entry name" value="GproteinA_insert"/>
</dbReference>
<dbReference type="FunFam" id="3.40.50.300:FF:000692">
    <property type="entry name" value="Guanine nucleotide-binding protein subunit alpha"/>
    <property type="match status" value="1"/>
</dbReference>
<keyword evidence="9" id="KW-1185">Reference proteome</keyword>
<dbReference type="GO" id="GO:0001664">
    <property type="term" value="F:G protein-coupled receptor binding"/>
    <property type="evidence" value="ECO:0007669"/>
    <property type="project" value="TreeGrafter"/>
</dbReference>
<dbReference type="GO" id="GO:0005737">
    <property type="term" value="C:cytoplasm"/>
    <property type="evidence" value="ECO:0007669"/>
    <property type="project" value="TreeGrafter"/>
</dbReference>
<keyword evidence="4" id="KW-0807">Transducer</keyword>
<feature type="compositionally biased region" description="Basic and acidic residues" evidence="7">
    <location>
        <begin position="29"/>
        <end position="43"/>
    </location>
</feature>
<dbReference type="PANTHER" id="PTHR10218">
    <property type="entry name" value="GTP-BINDING PROTEIN ALPHA SUBUNIT"/>
    <property type="match status" value="1"/>
</dbReference>
<dbReference type="InterPro" id="IPR027417">
    <property type="entry name" value="P-loop_NTPase"/>
</dbReference>
<evidence type="ECO:0000256" key="1">
    <source>
        <dbReference type="ARBA" id="ARBA00022723"/>
    </source>
</evidence>
<dbReference type="GO" id="GO:0046872">
    <property type="term" value="F:metal ion binding"/>
    <property type="evidence" value="ECO:0007669"/>
    <property type="project" value="UniProtKB-KW"/>
</dbReference>
<keyword evidence="6" id="KW-0460">Magnesium</keyword>
<keyword evidence="1 6" id="KW-0479">Metal-binding</keyword>
<keyword evidence="2 5" id="KW-0547">Nucleotide-binding</keyword>
<dbReference type="Gene3D" id="1.10.400.10">
    <property type="entry name" value="GI Alpha 1, domain 2-like"/>
    <property type="match status" value="2"/>
</dbReference>
<evidence type="ECO:0000313" key="9">
    <source>
        <dbReference type="Proteomes" id="UP000305067"/>
    </source>
</evidence>
<dbReference type="PANTHER" id="PTHR10218:SF360">
    <property type="entry name" value="GUANINE NUCLEOTIDE-BINDING PROTEIN SUBUNIT ALPHA HOMOLOG"/>
    <property type="match status" value="1"/>
</dbReference>
<dbReference type="AlphaFoldDB" id="A0A5C3QBW3"/>
<dbReference type="Proteomes" id="UP000305067">
    <property type="component" value="Unassembled WGS sequence"/>
</dbReference>
<feature type="compositionally biased region" description="Low complexity" evidence="7">
    <location>
        <begin position="130"/>
        <end position="143"/>
    </location>
</feature>
<dbReference type="SUPFAM" id="SSF52540">
    <property type="entry name" value="P-loop containing nucleoside triphosphate hydrolases"/>
    <property type="match status" value="1"/>
</dbReference>
<dbReference type="GO" id="GO:0031683">
    <property type="term" value="F:G-protein beta/gamma-subunit complex binding"/>
    <property type="evidence" value="ECO:0007669"/>
    <property type="project" value="InterPro"/>
</dbReference>
<dbReference type="PRINTS" id="PR00318">
    <property type="entry name" value="GPROTEINA"/>
</dbReference>
<organism evidence="8 9">
    <name type="scientific">Pterulicium gracile</name>
    <dbReference type="NCBI Taxonomy" id="1884261"/>
    <lineage>
        <taxon>Eukaryota</taxon>
        <taxon>Fungi</taxon>
        <taxon>Dikarya</taxon>
        <taxon>Basidiomycota</taxon>
        <taxon>Agaricomycotina</taxon>
        <taxon>Agaricomycetes</taxon>
        <taxon>Agaricomycetidae</taxon>
        <taxon>Agaricales</taxon>
        <taxon>Pleurotineae</taxon>
        <taxon>Pterulaceae</taxon>
        <taxon>Pterulicium</taxon>
    </lineage>
</organism>
<dbReference type="EMBL" id="ML178839">
    <property type="protein sequence ID" value="TFK98539.1"/>
    <property type="molecule type" value="Genomic_DNA"/>
</dbReference>
<evidence type="ECO:0000256" key="7">
    <source>
        <dbReference type="SAM" id="MobiDB-lite"/>
    </source>
</evidence>
<feature type="binding site" evidence="6">
    <location>
        <position position="300"/>
    </location>
    <ligand>
        <name>Mg(2+)</name>
        <dbReference type="ChEBI" id="CHEBI:18420"/>
    </ligand>
</feature>
<dbReference type="GO" id="GO:0003924">
    <property type="term" value="F:GTPase activity"/>
    <property type="evidence" value="ECO:0007669"/>
    <property type="project" value="InterPro"/>
</dbReference>
<evidence type="ECO:0000256" key="4">
    <source>
        <dbReference type="ARBA" id="ARBA00023224"/>
    </source>
</evidence>
<name>A0A5C3QBW3_9AGAR</name>
<reference evidence="8 9" key="1">
    <citation type="journal article" date="2019" name="Nat. Ecol. Evol.">
        <title>Megaphylogeny resolves global patterns of mushroom evolution.</title>
        <authorList>
            <person name="Varga T."/>
            <person name="Krizsan K."/>
            <person name="Foldi C."/>
            <person name="Dima B."/>
            <person name="Sanchez-Garcia M."/>
            <person name="Sanchez-Ramirez S."/>
            <person name="Szollosi G.J."/>
            <person name="Szarkandi J.G."/>
            <person name="Papp V."/>
            <person name="Albert L."/>
            <person name="Andreopoulos W."/>
            <person name="Angelini C."/>
            <person name="Antonin V."/>
            <person name="Barry K.W."/>
            <person name="Bougher N.L."/>
            <person name="Buchanan P."/>
            <person name="Buyck B."/>
            <person name="Bense V."/>
            <person name="Catcheside P."/>
            <person name="Chovatia M."/>
            <person name="Cooper J."/>
            <person name="Damon W."/>
            <person name="Desjardin D."/>
            <person name="Finy P."/>
            <person name="Geml J."/>
            <person name="Haridas S."/>
            <person name="Hughes K."/>
            <person name="Justo A."/>
            <person name="Karasinski D."/>
            <person name="Kautmanova I."/>
            <person name="Kiss B."/>
            <person name="Kocsube S."/>
            <person name="Kotiranta H."/>
            <person name="LaButti K.M."/>
            <person name="Lechner B.E."/>
            <person name="Liimatainen K."/>
            <person name="Lipzen A."/>
            <person name="Lukacs Z."/>
            <person name="Mihaltcheva S."/>
            <person name="Morgado L.N."/>
            <person name="Niskanen T."/>
            <person name="Noordeloos M.E."/>
            <person name="Ohm R.A."/>
            <person name="Ortiz-Santana B."/>
            <person name="Ovrebo C."/>
            <person name="Racz N."/>
            <person name="Riley R."/>
            <person name="Savchenko A."/>
            <person name="Shiryaev A."/>
            <person name="Soop K."/>
            <person name="Spirin V."/>
            <person name="Szebenyi C."/>
            <person name="Tomsovsky M."/>
            <person name="Tulloss R.E."/>
            <person name="Uehling J."/>
            <person name="Grigoriev I.V."/>
            <person name="Vagvolgyi C."/>
            <person name="Papp T."/>
            <person name="Martin F.M."/>
            <person name="Miettinen O."/>
            <person name="Hibbett D.S."/>
            <person name="Nagy L.G."/>
        </authorList>
    </citation>
    <scope>NUCLEOTIDE SEQUENCE [LARGE SCALE GENOMIC DNA]</scope>
    <source>
        <strain evidence="8 9">CBS 309.79</strain>
    </source>
</reference>